<dbReference type="InterPro" id="IPR055172">
    <property type="entry name" value="HTH_RsaL-like"/>
</dbReference>
<gene>
    <name evidence="3" type="ORF">E6Q80_02075</name>
</gene>
<evidence type="ECO:0000313" key="3">
    <source>
        <dbReference type="EMBL" id="TXH91650.1"/>
    </source>
</evidence>
<dbReference type="Pfam" id="PF22495">
    <property type="entry name" value="HTH_92"/>
    <property type="match status" value="1"/>
</dbReference>
<dbReference type="RefSeq" id="WP_276656639.1">
    <property type="nucleotide sequence ID" value="NZ_SSFD01000030.1"/>
</dbReference>
<accession>A0A5C7T7N1</accession>
<comment type="caution">
    <text evidence="3">The sequence shown here is derived from an EMBL/GenBank/DDBJ whole genome shotgun (WGS) entry which is preliminary data.</text>
</comment>
<evidence type="ECO:0000259" key="2">
    <source>
        <dbReference type="Pfam" id="PF22495"/>
    </source>
</evidence>
<proteinExistence type="predicted"/>
<feature type="region of interest" description="Disordered" evidence="1">
    <location>
        <begin position="74"/>
        <end position="97"/>
    </location>
</feature>
<dbReference type="Proteomes" id="UP000321192">
    <property type="component" value="Unassembled WGS sequence"/>
</dbReference>
<evidence type="ECO:0000256" key="1">
    <source>
        <dbReference type="SAM" id="MobiDB-lite"/>
    </source>
</evidence>
<dbReference type="GO" id="GO:0003677">
    <property type="term" value="F:DNA binding"/>
    <property type="evidence" value="ECO:0007669"/>
    <property type="project" value="InterPro"/>
</dbReference>
<feature type="domain" description="RsaL-like HTH" evidence="2">
    <location>
        <begin position="12"/>
        <end position="55"/>
    </location>
</feature>
<sequence>MKLHVFTGGEARALRKKRGLVQADFWEPFGATQSAGSRYESQMDIPEPIQILMNIAFGSEQQASAIVASLRTLGQPKTKRMPQTSQEDGPAAVSDLP</sequence>
<name>A0A5C7T7N1_THASP</name>
<evidence type="ECO:0000313" key="4">
    <source>
        <dbReference type="Proteomes" id="UP000321192"/>
    </source>
</evidence>
<protein>
    <submittedName>
        <fullName evidence="3">XRE family transcriptional regulator</fullName>
    </submittedName>
</protein>
<dbReference type="EMBL" id="SSFD01000030">
    <property type="protein sequence ID" value="TXH91650.1"/>
    <property type="molecule type" value="Genomic_DNA"/>
</dbReference>
<dbReference type="InterPro" id="IPR010982">
    <property type="entry name" value="Lambda_DNA-bd_dom_sf"/>
</dbReference>
<reference evidence="3 4" key="1">
    <citation type="submission" date="2018-09" db="EMBL/GenBank/DDBJ databases">
        <title>Metagenome Assembled Genomes from an Advanced Water Purification Facility.</title>
        <authorList>
            <person name="Stamps B.W."/>
            <person name="Spear J.R."/>
        </authorList>
    </citation>
    <scope>NUCLEOTIDE SEQUENCE [LARGE SCALE GENOMIC DNA]</scope>
    <source>
        <strain evidence="3">Bin_27_1</strain>
    </source>
</reference>
<dbReference type="AlphaFoldDB" id="A0A5C7T7N1"/>
<dbReference type="Gene3D" id="1.10.260.40">
    <property type="entry name" value="lambda repressor-like DNA-binding domains"/>
    <property type="match status" value="1"/>
</dbReference>
<organism evidence="3 4">
    <name type="scientific">Thauera aminoaromatica</name>
    <dbReference type="NCBI Taxonomy" id="164330"/>
    <lineage>
        <taxon>Bacteria</taxon>
        <taxon>Pseudomonadati</taxon>
        <taxon>Pseudomonadota</taxon>
        <taxon>Betaproteobacteria</taxon>
        <taxon>Rhodocyclales</taxon>
        <taxon>Zoogloeaceae</taxon>
        <taxon>Thauera</taxon>
    </lineage>
</organism>